<dbReference type="EMBL" id="CH479229">
    <property type="protein sequence ID" value="EDW36434.1"/>
    <property type="molecule type" value="Genomic_DNA"/>
</dbReference>
<dbReference type="GO" id="GO:0019232">
    <property type="term" value="P:perception of rate of movement"/>
    <property type="evidence" value="ECO:0007669"/>
    <property type="project" value="EnsemblMetazoa"/>
</dbReference>
<dbReference type="Proteomes" id="UP000008744">
    <property type="component" value="Unassembled WGS sequence"/>
</dbReference>
<evidence type="ECO:0000313" key="3">
    <source>
        <dbReference type="Proteomes" id="UP000008744"/>
    </source>
</evidence>
<dbReference type="HOGENOM" id="CLU_1827315_0_0_1"/>
<organism evidence="3">
    <name type="scientific">Drosophila persimilis</name>
    <name type="common">Fruit fly</name>
    <dbReference type="NCBI Taxonomy" id="7234"/>
    <lineage>
        <taxon>Eukaryota</taxon>
        <taxon>Metazoa</taxon>
        <taxon>Ecdysozoa</taxon>
        <taxon>Arthropoda</taxon>
        <taxon>Hexapoda</taxon>
        <taxon>Insecta</taxon>
        <taxon>Pterygota</taxon>
        <taxon>Neoptera</taxon>
        <taxon>Endopterygota</taxon>
        <taxon>Diptera</taxon>
        <taxon>Brachycera</taxon>
        <taxon>Muscomorpha</taxon>
        <taxon>Ephydroidea</taxon>
        <taxon>Drosophilidae</taxon>
        <taxon>Drosophila</taxon>
        <taxon>Sophophora</taxon>
    </lineage>
</organism>
<dbReference type="GO" id="GO:0046662">
    <property type="term" value="P:regulation of egg-laying behavior"/>
    <property type="evidence" value="ECO:0007669"/>
    <property type="project" value="EnsemblMetazoa"/>
</dbReference>
<protein>
    <submittedName>
        <fullName evidence="2">GL10308</fullName>
    </submittedName>
</protein>
<dbReference type="AlphaFoldDB" id="B4H9F8"/>
<dbReference type="eggNOG" id="ENOG502QQGX">
    <property type="taxonomic scope" value="Eukaryota"/>
</dbReference>
<name>B4H9F8_DROPE</name>
<feature type="compositionally biased region" description="Pro residues" evidence="1">
    <location>
        <begin position="1"/>
        <end position="13"/>
    </location>
</feature>
<evidence type="ECO:0000313" key="2">
    <source>
        <dbReference type="EMBL" id="EDW36434.1"/>
    </source>
</evidence>
<dbReference type="GO" id="GO:0030425">
    <property type="term" value="C:dendrite"/>
    <property type="evidence" value="ECO:0007669"/>
    <property type="project" value="EnsemblMetazoa"/>
</dbReference>
<dbReference type="STRING" id="7234.B4H9F8"/>
<feature type="region of interest" description="Disordered" evidence="1">
    <location>
        <begin position="1"/>
        <end position="92"/>
    </location>
</feature>
<dbReference type="GO" id="GO:1905792">
    <property type="term" value="P:positive regulation of mechanosensory behavior"/>
    <property type="evidence" value="ECO:0007669"/>
    <property type="project" value="EnsemblMetazoa"/>
</dbReference>
<feature type="compositionally biased region" description="Low complexity" evidence="1">
    <location>
        <begin position="19"/>
        <end position="30"/>
    </location>
</feature>
<gene>
    <name evidence="2" type="primary">Dper\GL10308</name>
    <name evidence="2" type="ORF">Dper_GL10308</name>
</gene>
<feature type="compositionally biased region" description="Pro residues" evidence="1">
    <location>
        <begin position="31"/>
        <end position="40"/>
    </location>
</feature>
<feature type="compositionally biased region" description="Polar residues" evidence="1">
    <location>
        <begin position="78"/>
        <end position="92"/>
    </location>
</feature>
<dbReference type="GO" id="GO:0008345">
    <property type="term" value="P:larval locomotory behavior"/>
    <property type="evidence" value="ECO:0007669"/>
    <property type="project" value="EnsemblMetazoa"/>
</dbReference>
<dbReference type="GO" id="GO:0001582">
    <property type="term" value="P:detection of chemical stimulus involved in sensory perception of sweet taste"/>
    <property type="evidence" value="ECO:0007669"/>
    <property type="project" value="EnsemblMetazoa"/>
</dbReference>
<dbReference type="GO" id="GO:0007635">
    <property type="term" value="P:chemosensory behavior"/>
    <property type="evidence" value="ECO:0007669"/>
    <property type="project" value="EnsemblMetazoa"/>
</dbReference>
<evidence type="ECO:0000256" key="1">
    <source>
        <dbReference type="SAM" id="MobiDB-lite"/>
    </source>
</evidence>
<dbReference type="OrthoDB" id="5831905at2759"/>
<proteinExistence type="predicted"/>
<reference evidence="2 3" key="1">
    <citation type="journal article" date="2007" name="Nature">
        <title>Evolution of genes and genomes on the Drosophila phylogeny.</title>
        <authorList>
            <consortium name="Drosophila 12 Genomes Consortium"/>
            <person name="Clark A.G."/>
            <person name="Eisen M.B."/>
            <person name="Smith D.R."/>
            <person name="Bergman C.M."/>
            <person name="Oliver B."/>
            <person name="Markow T.A."/>
            <person name="Kaufman T.C."/>
            <person name="Kellis M."/>
            <person name="Gelbart W."/>
            <person name="Iyer V.N."/>
            <person name="Pollard D.A."/>
            <person name="Sackton T.B."/>
            <person name="Larracuente A.M."/>
            <person name="Singh N.D."/>
            <person name="Abad J.P."/>
            <person name="Abt D.N."/>
            <person name="Adryan B."/>
            <person name="Aguade M."/>
            <person name="Akashi H."/>
            <person name="Anderson W.W."/>
            <person name="Aquadro C.F."/>
            <person name="Ardell D.H."/>
            <person name="Arguello R."/>
            <person name="Artieri C.G."/>
            <person name="Barbash D.A."/>
            <person name="Barker D."/>
            <person name="Barsanti P."/>
            <person name="Batterham P."/>
            <person name="Batzoglou S."/>
            <person name="Begun D."/>
            <person name="Bhutkar A."/>
            <person name="Blanco E."/>
            <person name="Bosak S.A."/>
            <person name="Bradley R.K."/>
            <person name="Brand A.D."/>
            <person name="Brent M.R."/>
            <person name="Brooks A.N."/>
            <person name="Brown R.H."/>
            <person name="Butlin R.K."/>
            <person name="Caggese C."/>
            <person name="Calvi B.R."/>
            <person name="Bernardo de Carvalho A."/>
            <person name="Caspi A."/>
            <person name="Castrezana S."/>
            <person name="Celniker S.E."/>
            <person name="Chang J.L."/>
            <person name="Chapple C."/>
            <person name="Chatterji S."/>
            <person name="Chinwalla A."/>
            <person name="Civetta A."/>
            <person name="Clifton S.W."/>
            <person name="Comeron J.M."/>
            <person name="Costello J.C."/>
            <person name="Coyne J.A."/>
            <person name="Daub J."/>
            <person name="David R.G."/>
            <person name="Delcher A.L."/>
            <person name="Delehaunty K."/>
            <person name="Do C.B."/>
            <person name="Ebling H."/>
            <person name="Edwards K."/>
            <person name="Eickbush T."/>
            <person name="Evans J.D."/>
            <person name="Filipski A."/>
            <person name="Findeiss S."/>
            <person name="Freyhult E."/>
            <person name="Fulton L."/>
            <person name="Fulton R."/>
            <person name="Garcia A.C."/>
            <person name="Gardiner A."/>
            <person name="Garfield D.A."/>
            <person name="Garvin B.E."/>
            <person name="Gibson G."/>
            <person name="Gilbert D."/>
            <person name="Gnerre S."/>
            <person name="Godfrey J."/>
            <person name="Good R."/>
            <person name="Gotea V."/>
            <person name="Gravely B."/>
            <person name="Greenberg A.J."/>
            <person name="Griffiths-Jones S."/>
            <person name="Gross S."/>
            <person name="Guigo R."/>
            <person name="Gustafson E.A."/>
            <person name="Haerty W."/>
            <person name="Hahn M.W."/>
            <person name="Halligan D.L."/>
            <person name="Halpern A.L."/>
            <person name="Halter G.M."/>
            <person name="Han M.V."/>
            <person name="Heger A."/>
            <person name="Hillier L."/>
            <person name="Hinrichs A.S."/>
            <person name="Holmes I."/>
            <person name="Hoskins R.A."/>
            <person name="Hubisz M.J."/>
            <person name="Hultmark D."/>
            <person name="Huntley M.A."/>
            <person name="Jaffe D.B."/>
            <person name="Jagadeeshan S."/>
            <person name="Jeck W.R."/>
            <person name="Johnson J."/>
            <person name="Jones C.D."/>
            <person name="Jordan W.C."/>
            <person name="Karpen G.H."/>
            <person name="Kataoka E."/>
            <person name="Keightley P.D."/>
            <person name="Kheradpour P."/>
            <person name="Kirkness E.F."/>
            <person name="Koerich L.B."/>
            <person name="Kristiansen K."/>
            <person name="Kudrna D."/>
            <person name="Kulathinal R.J."/>
            <person name="Kumar S."/>
            <person name="Kwok R."/>
            <person name="Lander E."/>
            <person name="Langley C.H."/>
            <person name="Lapoint R."/>
            <person name="Lazzaro B.P."/>
            <person name="Lee S.J."/>
            <person name="Levesque L."/>
            <person name="Li R."/>
            <person name="Lin C.F."/>
            <person name="Lin M.F."/>
            <person name="Lindblad-Toh K."/>
            <person name="Llopart A."/>
            <person name="Long M."/>
            <person name="Low L."/>
            <person name="Lozovsky E."/>
            <person name="Lu J."/>
            <person name="Luo M."/>
            <person name="Machado C.A."/>
            <person name="Makalowski W."/>
            <person name="Marzo M."/>
            <person name="Matsuda M."/>
            <person name="Matzkin L."/>
            <person name="McAllister B."/>
            <person name="McBride C.S."/>
            <person name="McKernan B."/>
            <person name="McKernan K."/>
            <person name="Mendez-Lago M."/>
            <person name="Minx P."/>
            <person name="Mollenhauer M.U."/>
            <person name="Montooth K."/>
            <person name="Mount S.M."/>
            <person name="Mu X."/>
            <person name="Myers E."/>
            <person name="Negre B."/>
            <person name="Newfeld S."/>
            <person name="Nielsen R."/>
            <person name="Noor M.A."/>
            <person name="O'Grady P."/>
            <person name="Pachter L."/>
            <person name="Papaceit M."/>
            <person name="Parisi M.J."/>
            <person name="Parisi M."/>
            <person name="Parts L."/>
            <person name="Pedersen J.S."/>
            <person name="Pesole G."/>
            <person name="Phillippy A.M."/>
            <person name="Ponting C.P."/>
            <person name="Pop M."/>
            <person name="Porcelli D."/>
            <person name="Powell J.R."/>
            <person name="Prohaska S."/>
            <person name="Pruitt K."/>
            <person name="Puig M."/>
            <person name="Quesneville H."/>
            <person name="Ram K.R."/>
            <person name="Rand D."/>
            <person name="Rasmussen M.D."/>
            <person name="Reed L.K."/>
            <person name="Reenan R."/>
            <person name="Reily A."/>
            <person name="Remington K.A."/>
            <person name="Rieger T.T."/>
            <person name="Ritchie M.G."/>
            <person name="Robin C."/>
            <person name="Rogers Y.H."/>
            <person name="Rohde C."/>
            <person name="Rozas J."/>
            <person name="Rubenfield M.J."/>
            <person name="Ruiz A."/>
            <person name="Russo S."/>
            <person name="Salzberg S.L."/>
            <person name="Sanchez-Gracia A."/>
            <person name="Saranga D.J."/>
            <person name="Sato H."/>
            <person name="Schaeffer S.W."/>
            <person name="Schatz M.C."/>
            <person name="Schlenke T."/>
            <person name="Schwartz R."/>
            <person name="Segarra C."/>
            <person name="Singh R.S."/>
            <person name="Sirot L."/>
            <person name="Sirota M."/>
            <person name="Sisneros N.B."/>
            <person name="Smith C.D."/>
            <person name="Smith T.F."/>
            <person name="Spieth J."/>
            <person name="Stage D.E."/>
            <person name="Stark A."/>
            <person name="Stephan W."/>
            <person name="Strausberg R.L."/>
            <person name="Strempel S."/>
            <person name="Sturgill D."/>
            <person name="Sutton G."/>
            <person name="Sutton G.G."/>
            <person name="Tao W."/>
            <person name="Teichmann S."/>
            <person name="Tobari Y.N."/>
            <person name="Tomimura Y."/>
            <person name="Tsolas J.M."/>
            <person name="Valente V.L."/>
            <person name="Venter E."/>
            <person name="Venter J.C."/>
            <person name="Vicario S."/>
            <person name="Vieira F.G."/>
            <person name="Vilella A.J."/>
            <person name="Villasante A."/>
            <person name="Walenz B."/>
            <person name="Wang J."/>
            <person name="Wasserman M."/>
            <person name="Watts T."/>
            <person name="Wilson D."/>
            <person name="Wilson R.K."/>
            <person name="Wing R.A."/>
            <person name="Wolfner M.F."/>
            <person name="Wong A."/>
            <person name="Wong G.K."/>
            <person name="Wu C.I."/>
            <person name="Wu G."/>
            <person name="Yamamoto D."/>
            <person name="Yang H.P."/>
            <person name="Yang S.P."/>
            <person name="Yorke J.A."/>
            <person name="Yoshida K."/>
            <person name="Zdobnov E."/>
            <person name="Zhang P."/>
            <person name="Zhang Y."/>
            <person name="Zimin A.V."/>
            <person name="Baldwin J."/>
            <person name="Abdouelleil A."/>
            <person name="Abdulkadir J."/>
            <person name="Abebe A."/>
            <person name="Abera B."/>
            <person name="Abreu J."/>
            <person name="Acer S.C."/>
            <person name="Aftuck L."/>
            <person name="Alexander A."/>
            <person name="An P."/>
            <person name="Anderson E."/>
            <person name="Anderson S."/>
            <person name="Arachi H."/>
            <person name="Azer M."/>
            <person name="Bachantsang P."/>
            <person name="Barry A."/>
            <person name="Bayul T."/>
            <person name="Berlin A."/>
            <person name="Bessette D."/>
            <person name="Bloom T."/>
            <person name="Blye J."/>
            <person name="Boguslavskiy L."/>
            <person name="Bonnet C."/>
            <person name="Boukhgalter B."/>
            <person name="Bourzgui I."/>
            <person name="Brown A."/>
            <person name="Cahill P."/>
            <person name="Channer S."/>
            <person name="Cheshatsang Y."/>
            <person name="Chuda L."/>
            <person name="Citroen M."/>
            <person name="Collymore A."/>
            <person name="Cooke P."/>
            <person name="Costello M."/>
            <person name="D'Aco K."/>
            <person name="Daza R."/>
            <person name="De Haan G."/>
            <person name="DeGray S."/>
            <person name="DeMaso C."/>
            <person name="Dhargay N."/>
            <person name="Dooley K."/>
            <person name="Dooley E."/>
            <person name="Doricent M."/>
            <person name="Dorje P."/>
            <person name="Dorjee K."/>
            <person name="Dupes A."/>
            <person name="Elong R."/>
            <person name="Falk J."/>
            <person name="Farina A."/>
            <person name="Faro S."/>
            <person name="Ferguson D."/>
            <person name="Fisher S."/>
            <person name="Foley C.D."/>
            <person name="Franke A."/>
            <person name="Friedrich D."/>
            <person name="Gadbois L."/>
            <person name="Gearin G."/>
            <person name="Gearin C.R."/>
            <person name="Giannoukos G."/>
            <person name="Goode T."/>
            <person name="Graham J."/>
            <person name="Grandbois E."/>
            <person name="Grewal S."/>
            <person name="Gyaltsen K."/>
            <person name="Hafez N."/>
            <person name="Hagos B."/>
            <person name="Hall J."/>
            <person name="Henson C."/>
            <person name="Hollinger A."/>
            <person name="Honan T."/>
            <person name="Huard M.D."/>
            <person name="Hughes L."/>
            <person name="Hurhula B."/>
            <person name="Husby M.E."/>
            <person name="Kamat A."/>
            <person name="Kanga B."/>
            <person name="Kashin S."/>
            <person name="Khazanovich D."/>
            <person name="Kisner P."/>
            <person name="Lance K."/>
            <person name="Lara M."/>
            <person name="Lee W."/>
            <person name="Lennon N."/>
            <person name="Letendre F."/>
            <person name="LeVine R."/>
            <person name="Lipovsky A."/>
            <person name="Liu X."/>
            <person name="Liu J."/>
            <person name="Liu S."/>
            <person name="Lokyitsang T."/>
            <person name="Lokyitsang Y."/>
            <person name="Lubonja R."/>
            <person name="Lui A."/>
            <person name="MacDonald P."/>
            <person name="Magnisalis V."/>
            <person name="Maru K."/>
            <person name="Matthews C."/>
            <person name="McCusker W."/>
            <person name="McDonough S."/>
            <person name="Mehta T."/>
            <person name="Meldrim J."/>
            <person name="Meneus L."/>
            <person name="Mihai O."/>
            <person name="Mihalev A."/>
            <person name="Mihova T."/>
            <person name="Mittelman R."/>
            <person name="Mlenga V."/>
            <person name="Montmayeur A."/>
            <person name="Mulrain L."/>
            <person name="Navidi A."/>
            <person name="Naylor J."/>
            <person name="Negash T."/>
            <person name="Nguyen T."/>
            <person name="Nguyen N."/>
            <person name="Nicol R."/>
            <person name="Norbu C."/>
            <person name="Norbu N."/>
            <person name="Novod N."/>
            <person name="O'Neill B."/>
            <person name="Osman S."/>
            <person name="Markiewicz E."/>
            <person name="Oyono O.L."/>
            <person name="Patti C."/>
            <person name="Phunkhang P."/>
            <person name="Pierre F."/>
            <person name="Priest M."/>
            <person name="Raghuraman S."/>
            <person name="Rege F."/>
            <person name="Reyes R."/>
            <person name="Rise C."/>
            <person name="Rogov P."/>
            <person name="Ross K."/>
            <person name="Ryan E."/>
            <person name="Settipalli S."/>
            <person name="Shea T."/>
            <person name="Sherpa N."/>
            <person name="Shi L."/>
            <person name="Shih D."/>
            <person name="Sparrow T."/>
            <person name="Spaulding J."/>
            <person name="Stalker J."/>
            <person name="Stange-Thomann N."/>
            <person name="Stavropoulos S."/>
            <person name="Stone C."/>
            <person name="Strader C."/>
            <person name="Tesfaye S."/>
            <person name="Thomson T."/>
            <person name="Thoulutsang Y."/>
            <person name="Thoulutsang D."/>
            <person name="Topham K."/>
            <person name="Topping I."/>
            <person name="Tsamla T."/>
            <person name="Vassiliev H."/>
            <person name="Vo A."/>
            <person name="Wangchuk T."/>
            <person name="Wangdi T."/>
            <person name="Weiand M."/>
            <person name="Wilkinson J."/>
            <person name="Wilson A."/>
            <person name="Yadav S."/>
            <person name="Young G."/>
            <person name="Yu Q."/>
            <person name="Zembek L."/>
            <person name="Zhong D."/>
            <person name="Zimmer A."/>
            <person name="Zwirko Z."/>
            <person name="Jaffe D.B."/>
            <person name="Alvarez P."/>
            <person name="Brockman W."/>
            <person name="Butler J."/>
            <person name="Chin C."/>
            <person name="Gnerre S."/>
            <person name="Grabherr M."/>
            <person name="Kleber M."/>
            <person name="Mauceli E."/>
            <person name="MacCallum I."/>
        </authorList>
    </citation>
    <scope>NUCLEOTIDE SEQUENCE [LARGE SCALE GENOMIC DNA]</scope>
    <source>
        <strain evidence="3">MSH-3 / Tucson 14011-0111.49</strain>
    </source>
</reference>
<dbReference type="GO" id="GO:0050974">
    <property type="term" value="P:detection of mechanical stimulus involved in sensory perception"/>
    <property type="evidence" value="ECO:0007669"/>
    <property type="project" value="EnsemblMetazoa"/>
</dbReference>
<sequence>MPPTPEPESPTPSAPLHFGSGTSSSSGRPNSRPPKPPPGMATPTATLATMDDLEELDLPGPITFPNRSASQRRRTMRQDSQSSIWSDNIPTITISTTGSDECIVEAVPPENGLPETRSSEPPGPTVNIIKINIEDEEEQDK</sequence>
<accession>B4H9F8</accession>
<keyword evidence="3" id="KW-1185">Reference proteome</keyword>